<comment type="caution">
    <text evidence="2">The sequence shown here is derived from an EMBL/GenBank/DDBJ whole genome shotgun (WGS) entry which is preliminary data.</text>
</comment>
<dbReference type="InterPro" id="IPR043128">
    <property type="entry name" value="Rev_trsase/Diguanyl_cyclase"/>
</dbReference>
<dbReference type="SUPFAM" id="SSF55781">
    <property type="entry name" value="GAF domain-like"/>
    <property type="match status" value="1"/>
</dbReference>
<dbReference type="GO" id="GO:0043709">
    <property type="term" value="P:cell adhesion involved in single-species biofilm formation"/>
    <property type="evidence" value="ECO:0007669"/>
    <property type="project" value="TreeGrafter"/>
</dbReference>
<feature type="domain" description="GGDEF" evidence="1">
    <location>
        <begin position="267"/>
        <end position="399"/>
    </location>
</feature>
<protein>
    <submittedName>
        <fullName evidence="2">Sensor domain-containing diguanylate cyclase</fullName>
    </submittedName>
</protein>
<dbReference type="Proteomes" id="UP001431131">
    <property type="component" value="Unassembled WGS sequence"/>
</dbReference>
<dbReference type="NCBIfam" id="TIGR00254">
    <property type="entry name" value="GGDEF"/>
    <property type="match status" value="1"/>
</dbReference>
<dbReference type="AlphaFoldDB" id="A0AAW5E3D2"/>
<dbReference type="InterPro" id="IPR000160">
    <property type="entry name" value="GGDEF_dom"/>
</dbReference>
<dbReference type="Pfam" id="PF00990">
    <property type="entry name" value="GGDEF"/>
    <property type="match status" value="1"/>
</dbReference>
<dbReference type="Pfam" id="PF01590">
    <property type="entry name" value="GAF"/>
    <property type="match status" value="1"/>
</dbReference>
<dbReference type="GO" id="GO:1902201">
    <property type="term" value="P:negative regulation of bacterial-type flagellum-dependent cell motility"/>
    <property type="evidence" value="ECO:0007669"/>
    <property type="project" value="TreeGrafter"/>
</dbReference>
<dbReference type="GO" id="GO:0052621">
    <property type="term" value="F:diguanylate cyclase activity"/>
    <property type="evidence" value="ECO:0007669"/>
    <property type="project" value="TreeGrafter"/>
</dbReference>
<dbReference type="InterPro" id="IPR029016">
    <property type="entry name" value="GAF-like_dom_sf"/>
</dbReference>
<dbReference type="RefSeq" id="WP_240253155.1">
    <property type="nucleotide sequence ID" value="NZ_JAKTTI010000004.1"/>
</dbReference>
<keyword evidence="3" id="KW-1185">Reference proteome</keyword>
<dbReference type="PANTHER" id="PTHR45138:SF9">
    <property type="entry name" value="DIGUANYLATE CYCLASE DGCM-RELATED"/>
    <property type="match status" value="1"/>
</dbReference>
<dbReference type="GO" id="GO:0005886">
    <property type="term" value="C:plasma membrane"/>
    <property type="evidence" value="ECO:0007669"/>
    <property type="project" value="TreeGrafter"/>
</dbReference>
<dbReference type="InterPro" id="IPR029787">
    <property type="entry name" value="Nucleotide_cyclase"/>
</dbReference>
<dbReference type="PROSITE" id="PS50887">
    <property type="entry name" value="GGDEF"/>
    <property type="match status" value="1"/>
</dbReference>
<dbReference type="EMBL" id="JAKTTI010000004">
    <property type="protein sequence ID" value="MCH1624597.1"/>
    <property type="molecule type" value="Genomic_DNA"/>
</dbReference>
<evidence type="ECO:0000313" key="3">
    <source>
        <dbReference type="Proteomes" id="UP001431131"/>
    </source>
</evidence>
<accession>A0AAW5E3D2</accession>
<dbReference type="InterPro" id="IPR050469">
    <property type="entry name" value="Diguanylate_Cyclase"/>
</dbReference>
<evidence type="ECO:0000313" key="2">
    <source>
        <dbReference type="EMBL" id="MCH1624597.1"/>
    </source>
</evidence>
<dbReference type="Gene3D" id="3.30.450.40">
    <property type="match status" value="1"/>
</dbReference>
<organism evidence="2 3">
    <name type="scientific">Fredinandcohnia quinoae</name>
    <dbReference type="NCBI Taxonomy" id="2918902"/>
    <lineage>
        <taxon>Bacteria</taxon>
        <taxon>Bacillati</taxon>
        <taxon>Bacillota</taxon>
        <taxon>Bacilli</taxon>
        <taxon>Bacillales</taxon>
        <taxon>Bacillaceae</taxon>
        <taxon>Fredinandcohnia</taxon>
    </lineage>
</organism>
<dbReference type="CDD" id="cd01949">
    <property type="entry name" value="GGDEF"/>
    <property type="match status" value="1"/>
</dbReference>
<evidence type="ECO:0000259" key="1">
    <source>
        <dbReference type="PROSITE" id="PS50887"/>
    </source>
</evidence>
<dbReference type="SMART" id="SM00065">
    <property type="entry name" value="GAF"/>
    <property type="match status" value="1"/>
</dbReference>
<dbReference type="InterPro" id="IPR003018">
    <property type="entry name" value="GAF"/>
</dbReference>
<dbReference type="SUPFAM" id="SSF55073">
    <property type="entry name" value="Nucleotide cyclase"/>
    <property type="match status" value="1"/>
</dbReference>
<sequence length="399" mass="45733">MEKKIHGTDNREVLNIISELLNRVGLEKSVLTKDVKGLFESKIKNEAELEIIDTLLLQIQTINEKLENVNWMNKHYRILHEFAQVCSKTLNESVLLLKAYEMVSQVMRTDSFYIALYNDGDSHTNFIFIMDNGEQAPPRRVELGENYTTKVIRTREIVHLKQQSKSQEYHAKMGEGEIDTSSCLFVPIVIDDHVKGVISAQSTADFAFRKEHEELLQMIGAQVINSIETARLYEKIYTMSQTDELTRLKNHRAFHNDLSKLIEEGNQEITLIMIDSDNLKRINDNYGHDIGDLYLKILANGIKDVSCNGIEGYRYAGDEFMIIMKSEVQMNIKDLFEKLQEYYMLNPIVIFNKQITVSISSGVGVYPQNGLTVDSLKKAVDEALYEAKEQGKNFMVVAK</sequence>
<dbReference type="Gene3D" id="3.30.70.270">
    <property type="match status" value="1"/>
</dbReference>
<dbReference type="SMART" id="SM00267">
    <property type="entry name" value="GGDEF"/>
    <property type="match status" value="1"/>
</dbReference>
<dbReference type="PANTHER" id="PTHR45138">
    <property type="entry name" value="REGULATORY COMPONENTS OF SENSORY TRANSDUCTION SYSTEM"/>
    <property type="match status" value="1"/>
</dbReference>
<gene>
    <name evidence="2" type="ORF">MJG50_04600</name>
</gene>
<name>A0AAW5E3D2_9BACI</name>
<proteinExistence type="predicted"/>
<reference evidence="2" key="1">
    <citation type="submission" date="2022-02" db="EMBL/GenBank/DDBJ databases">
        <title>Fredinandcohnia quinoae sp. nov. isolated from Chenopodium quinoa seeds.</title>
        <authorList>
            <person name="Saati-Santamaria Z."/>
            <person name="Flores-Felix J.D."/>
            <person name="Igual J.M."/>
            <person name="Velazquez E."/>
            <person name="Garcia-Fraile P."/>
            <person name="Martinez-Molina E."/>
        </authorList>
    </citation>
    <scope>NUCLEOTIDE SEQUENCE</scope>
    <source>
        <strain evidence="2">SECRCQ15</strain>
    </source>
</reference>